<dbReference type="RefSeq" id="WP_232987586.1">
    <property type="nucleotide sequence ID" value="NZ_BAAATL010000036.1"/>
</dbReference>
<dbReference type="EMBL" id="BAAATL010000036">
    <property type="protein sequence ID" value="GAA2505423.1"/>
    <property type="molecule type" value="Genomic_DNA"/>
</dbReference>
<keyword evidence="2" id="KW-1185">Reference proteome</keyword>
<proteinExistence type="predicted"/>
<evidence type="ECO:0000313" key="1">
    <source>
        <dbReference type="EMBL" id="GAA2505423.1"/>
    </source>
</evidence>
<protein>
    <submittedName>
        <fullName evidence="1">Uncharacterized protein</fullName>
    </submittedName>
</protein>
<comment type="caution">
    <text evidence="1">The sequence shown here is derived from an EMBL/GenBank/DDBJ whole genome shotgun (WGS) entry which is preliminary data.</text>
</comment>
<evidence type="ECO:0000313" key="2">
    <source>
        <dbReference type="Proteomes" id="UP001501721"/>
    </source>
</evidence>
<sequence length="172" mass="19098">MLLWDEESEDWEEALSEVTPLRRKRIALAGIAMAIDSVRPSFDEVFAHETVVWFQQALRRCGAELERPSSELIGTDEFLDELHSLVDRDSALGLASLVMAVSTYVDCLEGEFSAECTLDVLSASYEAVLNSERIGRVTPEAERQNENCVRVIEMQRELIFGSSAVAGENALG</sequence>
<reference evidence="2" key="1">
    <citation type="journal article" date="2019" name="Int. J. Syst. Evol. Microbiol.">
        <title>The Global Catalogue of Microorganisms (GCM) 10K type strain sequencing project: providing services to taxonomists for standard genome sequencing and annotation.</title>
        <authorList>
            <consortium name="The Broad Institute Genomics Platform"/>
            <consortium name="The Broad Institute Genome Sequencing Center for Infectious Disease"/>
            <person name="Wu L."/>
            <person name="Ma J."/>
        </authorList>
    </citation>
    <scope>NUCLEOTIDE SEQUENCE [LARGE SCALE GENOMIC DNA]</scope>
    <source>
        <strain evidence="2">JCM 6923</strain>
    </source>
</reference>
<organism evidence="1 2">
    <name type="scientific">Streptomyces graminearus</name>
    <dbReference type="NCBI Taxonomy" id="284030"/>
    <lineage>
        <taxon>Bacteria</taxon>
        <taxon>Bacillati</taxon>
        <taxon>Actinomycetota</taxon>
        <taxon>Actinomycetes</taxon>
        <taxon>Kitasatosporales</taxon>
        <taxon>Streptomycetaceae</taxon>
        <taxon>Streptomyces</taxon>
    </lineage>
</organism>
<dbReference type="Proteomes" id="UP001501721">
    <property type="component" value="Unassembled WGS sequence"/>
</dbReference>
<gene>
    <name evidence="1" type="ORF">GCM10010422_65130</name>
</gene>
<accession>A0ABP6A0A8</accession>
<name>A0ABP6A0A8_9ACTN</name>